<feature type="domain" description="Histidine kinase" evidence="16">
    <location>
        <begin position="248"/>
        <end position="449"/>
    </location>
</feature>
<dbReference type="KEGG" id="bvv:BHK69_01965"/>
<dbReference type="RefSeq" id="WP_069688645.1">
    <property type="nucleotide sequence ID" value="NZ_CP017147.1"/>
</dbReference>
<evidence type="ECO:0000259" key="17">
    <source>
        <dbReference type="PROSITE" id="PS50885"/>
    </source>
</evidence>
<dbReference type="SUPFAM" id="SSF47384">
    <property type="entry name" value="Homodimeric domain of signal transducing histidine kinase"/>
    <property type="match status" value="1"/>
</dbReference>
<keyword evidence="19" id="KW-1185">Reference proteome</keyword>
<keyword evidence="10" id="KW-0418">Kinase</keyword>
<keyword evidence="7" id="KW-0808">Transferase</keyword>
<feature type="transmembrane region" description="Helical" evidence="15">
    <location>
        <begin position="13"/>
        <end position="40"/>
    </location>
</feature>
<dbReference type="Pfam" id="PF02518">
    <property type="entry name" value="HATPase_c"/>
    <property type="match status" value="1"/>
</dbReference>
<keyword evidence="6" id="KW-0597">Phosphoprotein</keyword>
<dbReference type="STRING" id="1526658.BHK69_01965"/>
<evidence type="ECO:0000256" key="15">
    <source>
        <dbReference type="SAM" id="Phobius"/>
    </source>
</evidence>
<sequence>MKRFLLRLLPARAAAQIAVIVVGSLILANLVTVAVLLTLLPAELRRVPRFSYVTELVSLAQLHNAAATPELKAAIIEAATRANPRLSRLQPGQGTPLRNPNRHDEALLELLEQDLSGLGQAQLLETGAQSRRELPPAAALRFTDGTGLMVEPPAMTPPPRGTAFIFYLITTLASLAMLIGLLSLWATRAVVSPLSQLATAADRFDPDRDEAVSLEHGPVEVKRLAAAFGAMAARIRRLVDERTRMLAAVSHDLRTPITRLRLRAEEIGDDGKRRAILADLALMERMVSGALSYLREGRASGSMVATDVPALLQTVCDDFADLGHIVVYEGPIRASALCDADQMTRAVTNLVDNAIKFGGKAVVRLEDGEAETIAIVVEDDGPGIAPEHREKVFEPFYRADLARTLRESSGFGLGLAIVRAIAEAHRGGLTLSERPGGGLVARIAWPRHW</sequence>
<evidence type="ECO:0000256" key="12">
    <source>
        <dbReference type="ARBA" id="ARBA00022989"/>
    </source>
</evidence>
<evidence type="ECO:0000256" key="13">
    <source>
        <dbReference type="ARBA" id="ARBA00023012"/>
    </source>
</evidence>
<dbReference type="Pfam" id="PF00672">
    <property type="entry name" value="HAMP"/>
    <property type="match status" value="1"/>
</dbReference>
<keyword evidence="11" id="KW-0067">ATP-binding</keyword>
<keyword evidence="4" id="KW-1003">Cell membrane</keyword>
<dbReference type="InterPro" id="IPR050980">
    <property type="entry name" value="2C_sensor_his_kinase"/>
</dbReference>
<keyword evidence="13" id="KW-0902">Two-component regulatory system</keyword>
<dbReference type="CDD" id="cd00082">
    <property type="entry name" value="HisKA"/>
    <property type="match status" value="1"/>
</dbReference>
<dbReference type="GO" id="GO:0000155">
    <property type="term" value="F:phosphorelay sensor kinase activity"/>
    <property type="evidence" value="ECO:0007669"/>
    <property type="project" value="InterPro"/>
</dbReference>
<evidence type="ECO:0000256" key="3">
    <source>
        <dbReference type="ARBA" id="ARBA00012438"/>
    </source>
</evidence>
<accession>A0A1D7TWA1</accession>
<dbReference type="GO" id="GO:0005524">
    <property type="term" value="F:ATP binding"/>
    <property type="evidence" value="ECO:0007669"/>
    <property type="project" value="UniProtKB-KW"/>
</dbReference>
<dbReference type="GO" id="GO:0005886">
    <property type="term" value="C:plasma membrane"/>
    <property type="evidence" value="ECO:0007669"/>
    <property type="project" value="UniProtKB-SubCell"/>
</dbReference>
<dbReference type="InterPro" id="IPR003660">
    <property type="entry name" value="HAMP_dom"/>
</dbReference>
<dbReference type="InterPro" id="IPR036097">
    <property type="entry name" value="HisK_dim/P_sf"/>
</dbReference>
<feature type="domain" description="HAMP" evidence="17">
    <location>
        <begin position="188"/>
        <end position="240"/>
    </location>
</feature>
<dbReference type="PANTHER" id="PTHR44936:SF5">
    <property type="entry name" value="SENSOR HISTIDINE KINASE ENVZ"/>
    <property type="match status" value="1"/>
</dbReference>
<name>A0A1D7TWA1_9HYPH</name>
<evidence type="ECO:0000256" key="10">
    <source>
        <dbReference type="ARBA" id="ARBA00022777"/>
    </source>
</evidence>
<dbReference type="PROSITE" id="PS50885">
    <property type="entry name" value="HAMP"/>
    <property type="match status" value="1"/>
</dbReference>
<dbReference type="InterPro" id="IPR036890">
    <property type="entry name" value="HATPase_C_sf"/>
</dbReference>
<evidence type="ECO:0000256" key="2">
    <source>
        <dbReference type="ARBA" id="ARBA00004429"/>
    </source>
</evidence>
<dbReference type="SMART" id="SM00387">
    <property type="entry name" value="HATPase_c"/>
    <property type="match status" value="1"/>
</dbReference>
<evidence type="ECO:0000256" key="1">
    <source>
        <dbReference type="ARBA" id="ARBA00000085"/>
    </source>
</evidence>
<evidence type="ECO:0000256" key="6">
    <source>
        <dbReference type="ARBA" id="ARBA00022553"/>
    </source>
</evidence>
<dbReference type="Gene3D" id="3.30.565.10">
    <property type="entry name" value="Histidine kinase-like ATPase, C-terminal domain"/>
    <property type="match status" value="1"/>
</dbReference>
<proteinExistence type="predicted"/>
<evidence type="ECO:0000256" key="7">
    <source>
        <dbReference type="ARBA" id="ARBA00022679"/>
    </source>
</evidence>
<dbReference type="SUPFAM" id="SSF55874">
    <property type="entry name" value="ATPase domain of HSP90 chaperone/DNA topoisomerase II/histidine kinase"/>
    <property type="match status" value="1"/>
</dbReference>
<feature type="transmembrane region" description="Helical" evidence="15">
    <location>
        <begin position="164"/>
        <end position="186"/>
    </location>
</feature>
<evidence type="ECO:0000313" key="18">
    <source>
        <dbReference type="EMBL" id="AOO79422.1"/>
    </source>
</evidence>
<keyword evidence="8 15" id="KW-0812">Transmembrane</keyword>
<comment type="subcellular location">
    <subcellularLocation>
        <location evidence="2">Cell inner membrane</location>
        <topology evidence="2">Multi-pass membrane protein</topology>
    </subcellularLocation>
</comment>
<dbReference type="PROSITE" id="PS50109">
    <property type="entry name" value="HIS_KIN"/>
    <property type="match status" value="1"/>
</dbReference>
<dbReference type="Proteomes" id="UP000094969">
    <property type="component" value="Chromosome"/>
</dbReference>
<dbReference type="SMART" id="SM00388">
    <property type="entry name" value="HisKA"/>
    <property type="match status" value="1"/>
</dbReference>
<dbReference type="PANTHER" id="PTHR44936">
    <property type="entry name" value="SENSOR PROTEIN CREC"/>
    <property type="match status" value="1"/>
</dbReference>
<evidence type="ECO:0000256" key="5">
    <source>
        <dbReference type="ARBA" id="ARBA00022519"/>
    </source>
</evidence>
<dbReference type="InterPro" id="IPR003661">
    <property type="entry name" value="HisK_dim/P_dom"/>
</dbReference>
<dbReference type="SMART" id="SM00304">
    <property type="entry name" value="HAMP"/>
    <property type="match status" value="1"/>
</dbReference>
<dbReference type="OrthoDB" id="9804645at2"/>
<evidence type="ECO:0000259" key="16">
    <source>
        <dbReference type="PROSITE" id="PS50109"/>
    </source>
</evidence>
<comment type="catalytic activity">
    <reaction evidence="1">
        <text>ATP + protein L-histidine = ADP + protein N-phospho-L-histidine.</text>
        <dbReference type="EC" id="2.7.13.3"/>
    </reaction>
</comment>
<evidence type="ECO:0000256" key="8">
    <source>
        <dbReference type="ARBA" id="ARBA00022692"/>
    </source>
</evidence>
<evidence type="ECO:0000313" key="19">
    <source>
        <dbReference type="Proteomes" id="UP000094969"/>
    </source>
</evidence>
<dbReference type="PRINTS" id="PR00344">
    <property type="entry name" value="BCTRLSENSOR"/>
</dbReference>
<gene>
    <name evidence="18" type="ORF">BHK69_01965</name>
</gene>
<dbReference type="InterPro" id="IPR005467">
    <property type="entry name" value="His_kinase_dom"/>
</dbReference>
<keyword evidence="5" id="KW-0997">Cell inner membrane</keyword>
<protein>
    <recommendedName>
        <fullName evidence="3">histidine kinase</fullName>
        <ecNumber evidence="3">2.7.13.3</ecNumber>
    </recommendedName>
</protein>
<dbReference type="CDD" id="cd00075">
    <property type="entry name" value="HATPase"/>
    <property type="match status" value="1"/>
</dbReference>
<dbReference type="AlphaFoldDB" id="A0A1D7TWA1"/>
<dbReference type="EMBL" id="CP017147">
    <property type="protein sequence ID" value="AOO79422.1"/>
    <property type="molecule type" value="Genomic_DNA"/>
</dbReference>
<evidence type="ECO:0000256" key="9">
    <source>
        <dbReference type="ARBA" id="ARBA00022741"/>
    </source>
</evidence>
<evidence type="ECO:0000256" key="11">
    <source>
        <dbReference type="ARBA" id="ARBA00022840"/>
    </source>
</evidence>
<organism evidence="18 19">
    <name type="scientific">Bosea vaviloviae</name>
    <dbReference type="NCBI Taxonomy" id="1526658"/>
    <lineage>
        <taxon>Bacteria</taxon>
        <taxon>Pseudomonadati</taxon>
        <taxon>Pseudomonadota</taxon>
        <taxon>Alphaproteobacteria</taxon>
        <taxon>Hyphomicrobiales</taxon>
        <taxon>Boseaceae</taxon>
        <taxon>Bosea</taxon>
    </lineage>
</organism>
<reference evidence="18 19" key="1">
    <citation type="journal article" date="2015" name="Antonie Van Leeuwenhoek">
        <title>Bosea vaviloviae sp. nov., a new species of slow-growing rhizobia isolated from nodules of the relict species Vavilovia formosa (Stev.) Fed.</title>
        <authorList>
            <person name="Safronova V.I."/>
            <person name="Kuznetsova I.G."/>
            <person name="Sazanova A.L."/>
            <person name="Kimeklis A.K."/>
            <person name="Belimov A.A."/>
            <person name="Andronov E.E."/>
            <person name="Pinaev A.G."/>
            <person name="Chizhevskaya E.P."/>
            <person name="Pukhaev A.R."/>
            <person name="Popov K.P."/>
            <person name="Willems A."/>
            <person name="Tikhonovich I.A."/>
        </authorList>
    </citation>
    <scope>NUCLEOTIDE SEQUENCE [LARGE SCALE GENOMIC DNA]</scope>
    <source>
        <strain evidence="18 19">Vaf18</strain>
    </source>
</reference>
<evidence type="ECO:0000256" key="14">
    <source>
        <dbReference type="ARBA" id="ARBA00023136"/>
    </source>
</evidence>
<keyword evidence="14 15" id="KW-0472">Membrane</keyword>
<dbReference type="InterPro" id="IPR003594">
    <property type="entry name" value="HATPase_dom"/>
</dbReference>
<evidence type="ECO:0000256" key="4">
    <source>
        <dbReference type="ARBA" id="ARBA00022475"/>
    </source>
</evidence>
<keyword evidence="12 15" id="KW-1133">Transmembrane helix</keyword>
<dbReference type="InterPro" id="IPR004358">
    <property type="entry name" value="Sig_transdc_His_kin-like_C"/>
</dbReference>
<keyword evidence="9" id="KW-0547">Nucleotide-binding</keyword>
<dbReference type="Gene3D" id="1.10.287.130">
    <property type="match status" value="1"/>
</dbReference>
<dbReference type="EC" id="2.7.13.3" evidence="3"/>